<dbReference type="RefSeq" id="WP_219966288.1">
    <property type="nucleotide sequence ID" value="NZ_JAGFNZ010000006.1"/>
</dbReference>
<organism evidence="1 2">
    <name type="scientific">Caproiciproducens faecalis</name>
    <dbReference type="NCBI Taxonomy" id="2820301"/>
    <lineage>
        <taxon>Bacteria</taxon>
        <taxon>Bacillati</taxon>
        <taxon>Bacillota</taxon>
        <taxon>Clostridia</taxon>
        <taxon>Eubacteriales</taxon>
        <taxon>Acutalibacteraceae</taxon>
        <taxon>Caproiciproducens</taxon>
    </lineage>
</organism>
<gene>
    <name evidence="1" type="ORF">J5W02_13805</name>
</gene>
<comment type="caution">
    <text evidence="1">The sequence shown here is derived from an EMBL/GenBank/DDBJ whole genome shotgun (WGS) entry which is preliminary data.</text>
</comment>
<evidence type="ECO:0000313" key="2">
    <source>
        <dbReference type="Proteomes" id="UP000719942"/>
    </source>
</evidence>
<protein>
    <submittedName>
        <fullName evidence="1">Uncharacterized protein</fullName>
    </submittedName>
</protein>
<keyword evidence="2" id="KW-1185">Reference proteome</keyword>
<reference evidence="1 2" key="1">
    <citation type="submission" date="2021-03" db="EMBL/GenBank/DDBJ databases">
        <title>Caproiciproducens sp. nov. isolated from feces of cow.</title>
        <authorList>
            <person name="Choi J.-Y."/>
        </authorList>
    </citation>
    <scope>NUCLEOTIDE SEQUENCE [LARGE SCALE GENOMIC DNA]</scope>
    <source>
        <strain evidence="1 2">AGMB10547</strain>
    </source>
</reference>
<sequence>MDEKVKSTLKQLQSALEAAADAQGNSVTKLNAYFVMEQEVENAASHCTQALYWAAKKGEKP</sequence>
<evidence type="ECO:0000313" key="1">
    <source>
        <dbReference type="EMBL" id="MBW7573884.1"/>
    </source>
</evidence>
<dbReference type="Proteomes" id="UP000719942">
    <property type="component" value="Unassembled WGS sequence"/>
</dbReference>
<name>A0ABS7DRX1_9FIRM</name>
<proteinExistence type="predicted"/>
<dbReference type="EMBL" id="JAGFNZ010000006">
    <property type="protein sequence ID" value="MBW7573884.1"/>
    <property type="molecule type" value="Genomic_DNA"/>
</dbReference>
<accession>A0ABS7DRX1</accession>